<proteinExistence type="predicted"/>
<evidence type="ECO:0000256" key="5">
    <source>
        <dbReference type="ARBA" id="ARBA00023004"/>
    </source>
</evidence>
<keyword evidence="6" id="KW-0406">Ion transport</keyword>
<dbReference type="InterPro" id="IPR003959">
    <property type="entry name" value="ATPase_AAA_core"/>
</dbReference>
<dbReference type="PANTHER" id="PTHR42771">
    <property type="entry name" value="IRON(3+)-HYDROXAMATE IMPORT ATP-BINDING PROTEIN FHUC"/>
    <property type="match status" value="1"/>
</dbReference>
<dbReference type="Gene3D" id="3.40.50.300">
    <property type="entry name" value="P-loop containing nucleotide triphosphate hydrolases"/>
    <property type="match status" value="2"/>
</dbReference>
<evidence type="ECO:0000313" key="10">
    <source>
        <dbReference type="Proteomes" id="UP001442841"/>
    </source>
</evidence>
<dbReference type="Pfam" id="PF13304">
    <property type="entry name" value="AAA_21"/>
    <property type="match status" value="1"/>
</dbReference>
<protein>
    <submittedName>
        <fullName evidence="9">AAA family ATPase</fullName>
    </submittedName>
</protein>
<dbReference type="InterPro" id="IPR051535">
    <property type="entry name" value="Siderophore_ABC-ATPase"/>
</dbReference>
<evidence type="ECO:0000256" key="6">
    <source>
        <dbReference type="ARBA" id="ARBA00023065"/>
    </source>
</evidence>
<evidence type="ECO:0000259" key="8">
    <source>
        <dbReference type="SMART" id="SM00382"/>
    </source>
</evidence>
<dbReference type="EMBL" id="CP154795">
    <property type="protein sequence ID" value="XAN08270.1"/>
    <property type="molecule type" value="Genomic_DNA"/>
</dbReference>
<dbReference type="SUPFAM" id="SSF52540">
    <property type="entry name" value="P-loop containing nucleoside triphosphate hydrolases"/>
    <property type="match status" value="1"/>
</dbReference>
<keyword evidence="10" id="KW-1185">Reference proteome</keyword>
<evidence type="ECO:0000256" key="7">
    <source>
        <dbReference type="ARBA" id="ARBA00023136"/>
    </source>
</evidence>
<dbReference type="PANTHER" id="PTHR42771:SF2">
    <property type="entry name" value="IRON(3+)-HYDROXAMATE IMPORT ATP-BINDING PROTEIN FHUC"/>
    <property type="match status" value="1"/>
</dbReference>
<dbReference type="InterPro" id="IPR027417">
    <property type="entry name" value="P-loop_NTPase"/>
</dbReference>
<keyword evidence="5" id="KW-0408">Iron</keyword>
<comment type="subcellular location">
    <subcellularLocation>
        <location evidence="1">Cell membrane</location>
        <topology evidence="1">Peripheral membrane protein</topology>
    </subcellularLocation>
</comment>
<sequence length="246" mass="27102">MAGAEWMRPRPIRGLGRREGAEIDLRQWPYTIPAVRQLLDEGLELGGATVLVGENGSGKSTIIEAIAEAYGFNAEGGSTGAMHTTRRTESSLADALTLDRGPGASRGGYFLRAETMHGFYTYLEDVGMASFHQRSHGESFLDLIADRCFHRGQPRPGLYLFDEVESALSFDSTLRVLATLLELLEDERVQIILATHSPILAALPGARILELGPEGYAEEDWGDLALVVNERYFLADPQRFLRHLSP</sequence>
<gene>
    <name evidence="9" type="ORF">AADG42_13495</name>
</gene>
<evidence type="ECO:0000256" key="2">
    <source>
        <dbReference type="ARBA" id="ARBA00022448"/>
    </source>
</evidence>
<evidence type="ECO:0000313" key="9">
    <source>
        <dbReference type="EMBL" id="XAN08270.1"/>
    </source>
</evidence>
<dbReference type="Pfam" id="PF13476">
    <property type="entry name" value="AAA_23"/>
    <property type="match status" value="1"/>
</dbReference>
<reference evidence="9 10" key="1">
    <citation type="submission" date="2024-04" db="EMBL/GenBank/DDBJ databases">
        <title>Isolation of an actinomycete strain from pig manure.</title>
        <authorList>
            <person name="Gong T."/>
            <person name="Yu Z."/>
            <person name="An M."/>
            <person name="Wei C."/>
            <person name="Yang W."/>
            <person name="Liu L."/>
        </authorList>
    </citation>
    <scope>NUCLEOTIDE SEQUENCE [LARGE SCALE GENOMIC DNA]</scope>
    <source>
        <strain evidence="9 10">ZF39</strain>
    </source>
</reference>
<evidence type="ECO:0000256" key="4">
    <source>
        <dbReference type="ARBA" id="ARBA00022496"/>
    </source>
</evidence>
<dbReference type="RefSeq" id="WP_425309724.1">
    <property type="nucleotide sequence ID" value="NZ_CP154795.1"/>
</dbReference>
<dbReference type="SMART" id="SM00382">
    <property type="entry name" value="AAA"/>
    <property type="match status" value="1"/>
</dbReference>
<feature type="domain" description="AAA+ ATPase" evidence="8">
    <location>
        <begin position="45"/>
        <end position="215"/>
    </location>
</feature>
<dbReference type="Proteomes" id="UP001442841">
    <property type="component" value="Chromosome"/>
</dbReference>
<organism evidence="9 10">
    <name type="scientific">Ammonicoccus fulvus</name>
    <dbReference type="NCBI Taxonomy" id="3138240"/>
    <lineage>
        <taxon>Bacteria</taxon>
        <taxon>Bacillati</taxon>
        <taxon>Actinomycetota</taxon>
        <taxon>Actinomycetes</taxon>
        <taxon>Propionibacteriales</taxon>
        <taxon>Propionibacteriaceae</taxon>
        <taxon>Ammonicoccus</taxon>
    </lineage>
</organism>
<dbReference type="InterPro" id="IPR038729">
    <property type="entry name" value="Rad50/SbcC_AAA"/>
</dbReference>
<keyword evidence="2" id="KW-0813">Transport</keyword>
<evidence type="ECO:0000256" key="1">
    <source>
        <dbReference type="ARBA" id="ARBA00004202"/>
    </source>
</evidence>
<accession>A0ABZ3FSX1</accession>
<dbReference type="InterPro" id="IPR003593">
    <property type="entry name" value="AAA+_ATPase"/>
</dbReference>
<name>A0ABZ3FSX1_9ACTN</name>
<keyword evidence="3" id="KW-1003">Cell membrane</keyword>
<keyword evidence="7" id="KW-0472">Membrane</keyword>
<keyword evidence="4" id="KW-0410">Iron transport</keyword>
<evidence type="ECO:0000256" key="3">
    <source>
        <dbReference type="ARBA" id="ARBA00022475"/>
    </source>
</evidence>